<dbReference type="EMBL" id="BARV01009563">
    <property type="protein sequence ID" value="GAI02573.1"/>
    <property type="molecule type" value="Genomic_DNA"/>
</dbReference>
<dbReference type="CDD" id="cd00077">
    <property type="entry name" value="HDc"/>
    <property type="match status" value="1"/>
</dbReference>
<name>X1K7M9_9ZZZZ</name>
<accession>X1K7M9</accession>
<dbReference type="AlphaFoldDB" id="X1K7M9"/>
<protein>
    <recommendedName>
        <fullName evidence="2">HD domain-containing protein</fullName>
    </recommendedName>
</protein>
<dbReference type="NCBIfam" id="TIGR01353">
    <property type="entry name" value="dGTP_triPase"/>
    <property type="match status" value="1"/>
</dbReference>
<evidence type="ECO:0000313" key="3">
    <source>
        <dbReference type="EMBL" id="GAI02573.1"/>
    </source>
</evidence>
<comment type="caution">
    <text evidence="3">The sequence shown here is derived from an EMBL/GenBank/DDBJ whole genome shotgun (WGS) entry which is preliminary data.</text>
</comment>
<feature type="domain" description="HD" evidence="2">
    <location>
        <begin position="65"/>
        <end position="148"/>
    </location>
</feature>
<sequence>MSEELTCYAVTETRSRGRAFTERPHHYRSDFERDRDRIIHCSAFRRLEGKTQVFTPGLDDYYRTRLTHSIEVAQIGRTIAKILHLNVSLTEAICLAHDLGHSPFGHAGEKVLNCLMAEFGGFEHNRQALRIVDLLEHPYPDFTGLNLM</sequence>
<feature type="non-terminal residue" evidence="3">
    <location>
        <position position="148"/>
    </location>
</feature>
<dbReference type="InterPro" id="IPR050135">
    <property type="entry name" value="dGTPase-like"/>
</dbReference>
<evidence type="ECO:0000256" key="1">
    <source>
        <dbReference type="ARBA" id="ARBA00022801"/>
    </source>
</evidence>
<dbReference type="PROSITE" id="PS51831">
    <property type="entry name" value="HD"/>
    <property type="match status" value="1"/>
</dbReference>
<dbReference type="GO" id="GO:0006203">
    <property type="term" value="P:dGTP catabolic process"/>
    <property type="evidence" value="ECO:0007669"/>
    <property type="project" value="TreeGrafter"/>
</dbReference>
<gene>
    <name evidence="3" type="ORF">S06H3_18822</name>
</gene>
<dbReference type="PANTHER" id="PTHR11373">
    <property type="entry name" value="DEOXYNUCLEOSIDE TRIPHOSPHATE TRIPHOSPHOHYDROLASE"/>
    <property type="match status" value="1"/>
</dbReference>
<evidence type="ECO:0000259" key="2">
    <source>
        <dbReference type="PROSITE" id="PS51831"/>
    </source>
</evidence>
<dbReference type="InterPro" id="IPR006674">
    <property type="entry name" value="HD_domain"/>
</dbReference>
<dbReference type="PANTHER" id="PTHR11373:SF43">
    <property type="entry name" value="DEOXYGUANOSINETRIPHOSPHATE TRIPHOSPHOHYDROLASE-LIKE PROTEIN"/>
    <property type="match status" value="1"/>
</dbReference>
<organism evidence="3">
    <name type="scientific">marine sediment metagenome</name>
    <dbReference type="NCBI Taxonomy" id="412755"/>
    <lineage>
        <taxon>unclassified sequences</taxon>
        <taxon>metagenomes</taxon>
        <taxon>ecological metagenomes</taxon>
    </lineage>
</organism>
<dbReference type="InterPro" id="IPR006261">
    <property type="entry name" value="dGTPase"/>
</dbReference>
<dbReference type="Pfam" id="PF01966">
    <property type="entry name" value="HD"/>
    <property type="match status" value="1"/>
</dbReference>
<dbReference type="Gene3D" id="1.10.3210.10">
    <property type="entry name" value="Hypothetical protein af1432"/>
    <property type="match status" value="1"/>
</dbReference>
<dbReference type="GO" id="GO:0008832">
    <property type="term" value="F:dGTPase activity"/>
    <property type="evidence" value="ECO:0007669"/>
    <property type="project" value="TreeGrafter"/>
</dbReference>
<dbReference type="SUPFAM" id="SSF109604">
    <property type="entry name" value="HD-domain/PDEase-like"/>
    <property type="match status" value="1"/>
</dbReference>
<reference evidence="3" key="1">
    <citation type="journal article" date="2014" name="Front. Microbiol.">
        <title>High frequency of phylogenetically diverse reductive dehalogenase-homologous genes in deep subseafloor sedimentary metagenomes.</title>
        <authorList>
            <person name="Kawai M."/>
            <person name="Futagami T."/>
            <person name="Toyoda A."/>
            <person name="Takaki Y."/>
            <person name="Nishi S."/>
            <person name="Hori S."/>
            <person name="Arai W."/>
            <person name="Tsubouchi T."/>
            <person name="Morono Y."/>
            <person name="Uchiyama I."/>
            <person name="Ito T."/>
            <person name="Fujiyama A."/>
            <person name="Inagaki F."/>
            <person name="Takami H."/>
        </authorList>
    </citation>
    <scope>NUCLEOTIDE SEQUENCE</scope>
    <source>
        <strain evidence="3">Expedition CK06-06</strain>
    </source>
</reference>
<dbReference type="InterPro" id="IPR003607">
    <property type="entry name" value="HD/PDEase_dom"/>
</dbReference>
<proteinExistence type="predicted"/>
<keyword evidence="1" id="KW-0378">Hydrolase</keyword>